<sequence>MKDFKKSNLTKNGLKTTQSLVSFYDNSIIRAAYVTFANEESVDKAVALSGTTFYSRTVKVLRKAEAASAATAPAQPSAKPFHAHGNRKAIPNKPRYPSSSLQWRREPSTDPTEAEPPSGPASVEVVSSSAPKHLPDTDKEGNASSTERAATRST</sequence>
<reference evidence="2" key="1">
    <citation type="journal article" date="2019" name="Science">
        <title>Mutation of a bHLH transcription factor allowed almond domestication.</title>
        <authorList>
            <person name="Sanchez-Perez R."/>
            <person name="Pavan S."/>
            <person name="Mazzeo R."/>
            <person name="Moldovan C."/>
            <person name="Aiese Cigliano R."/>
            <person name="Del Cueto J."/>
            <person name="Ricciardi F."/>
            <person name="Lotti C."/>
            <person name="Ricciardi L."/>
            <person name="Dicenta F."/>
            <person name="Lopez-Marques R.L."/>
            <person name="Lindberg Moller B."/>
        </authorList>
    </citation>
    <scope>NUCLEOTIDE SEQUENCE</scope>
</reference>
<evidence type="ECO:0008006" key="3">
    <source>
        <dbReference type="Google" id="ProtNLM"/>
    </source>
</evidence>
<dbReference type="AlphaFoldDB" id="A0A4Y1R3P6"/>
<evidence type="ECO:0000256" key="1">
    <source>
        <dbReference type="SAM" id="MobiDB-lite"/>
    </source>
</evidence>
<feature type="compositionally biased region" description="Polar residues" evidence="1">
    <location>
        <begin position="142"/>
        <end position="154"/>
    </location>
</feature>
<dbReference type="InterPro" id="IPR035979">
    <property type="entry name" value="RBD_domain_sf"/>
</dbReference>
<feature type="region of interest" description="Disordered" evidence="1">
    <location>
        <begin position="65"/>
        <end position="154"/>
    </location>
</feature>
<organism evidence="2">
    <name type="scientific">Prunus dulcis</name>
    <name type="common">Almond</name>
    <name type="synonym">Amygdalus dulcis</name>
    <dbReference type="NCBI Taxonomy" id="3755"/>
    <lineage>
        <taxon>Eukaryota</taxon>
        <taxon>Viridiplantae</taxon>
        <taxon>Streptophyta</taxon>
        <taxon>Embryophyta</taxon>
        <taxon>Tracheophyta</taxon>
        <taxon>Spermatophyta</taxon>
        <taxon>Magnoliopsida</taxon>
        <taxon>eudicotyledons</taxon>
        <taxon>Gunneridae</taxon>
        <taxon>Pentapetalae</taxon>
        <taxon>rosids</taxon>
        <taxon>fabids</taxon>
        <taxon>Rosales</taxon>
        <taxon>Rosaceae</taxon>
        <taxon>Amygdaloideae</taxon>
        <taxon>Amygdaleae</taxon>
        <taxon>Prunus</taxon>
    </lineage>
</organism>
<proteinExistence type="predicted"/>
<protein>
    <recommendedName>
        <fullName evidence="3">RRM domain-containing protein</fullName>
    </recommendedName>
</protein>
<feature type="compositionally biased region" description="Low complexity" evidence="1">
    <location>
        <begin position="66"/>
        <end position="78"/>
    </location>
</feature>
<dbReference type="SUPFAM" id="SSF54928">
    <property type="entry name" value="RNA-binding domain, RBD"/>
    <property type="match status" value="1"/>
</dbReference>
<dbReference type="InterPro" id="IPR012677">
    <property type="entry name" value="Nucleotide-bd_a/b_plait_sf"/>
</dbReference>
<evidence type="ECO:0000313" key="2">
    <source>
        <dbReference type="EMBL" id="BBG98646.1"/>
    </source>
</evidence>
<accession>A0A4Y1R3P6</accession>
<feature type="compositionally biased region" description="Low complexity" evidence="1">
    <location>
        <begin position="120"/>
        <end position="131"/>
    </location>
</feature>
<dbReference type="GO" id="GO:0003676">
    <property type="term" value="F:nucleic acid binding"/>
    <property type="evidence" value="ECO:0007669"/>
    <property type="project" value="InterPro"/>
</dbReference>
<dbReference type="EMBL" id="AP019299">
    <property type="protein sequence ID" value="BBG98646.1"/>
    <property type="molecule type" value="Genomic_DNA"/>
</dbReference>
<dbReference type="Gene3D" id="3.30.70.330">
    <property type="match status" value="1"/>
</dbReference>
<name>A0A4Y1R3P6_PRUDU</name>
<gene>
    <name evidence="2" type="ORF">Prudu_008107</name>
</gene>